<sequence length="293" mass="31290">MHVLVTGREGQVARALAERAADRADLRLTFAARPAFDLQSDESVRRAVRAATPDVVIGAAAYTAVDAAEDDREAAFRCNGHAPGVLAAAAAEAGARIVHLSTDYVFDGRAAGFYREDAPTAPIGVYGASKLAGEEAVRAAAPDHVVLRTAWVHSPFGHNFVRTMLRLAGDRDVLRVVADQAGSPTSAFTIADGLLALIDRWRAGDDIAIGRTLNLAGSGEASWADFAREIMRLSAERGGPSATIEPIATADYPTRAARPANSRLDSGAFIRLTGYRPPDWREALRPIVRRLVR</sequence>
<evidence type="ECO:0000256" key="2">
    <source>
        <dbReference type="ARBA" id="ARBA00010944"/>
    </source>
</evidence>
<evidence type="ECO:0000313" key="8">
    <source>
        <dbReference type="EMBL" id="RHW16661.1"/>
    </source>
</evidence>
<accession>A0A396RST9</accession>
<dbReference type="RefSeq" id="WP_118864973.1">
    <property type="nucleotide sequence ID" value="NZ_QWLV01000008.1"/>
</dbReference>
<dbReference type="Pfam" id="PF04321">
    <property type="entry name" value="RmlD_sub_bind"/>
    <property type="match status" value="1"/>
</dbReference>
<comment type="similarity">
    <text evidence="2 6">Belongs to the dTDP-4-dehydrorhamnose reductase family.</text>
</comment>
<keyword evidence="6" id="KW-0521">NADP</keyword>
<comment type="caution">
    <text evidence="8">The sequence shown here is derived from an EMBL/GenBank/DDBJ whole genome shotgun (WGS) entry which is preliminary data.</text>
</comment>
<keyword evidence="6 8" id="KW-0560">Oxidoreductase</keyword>
<name>A0A396RST9_9SPHN</name>
<dbReference type="InterPro" id="IPR005913">
    <property type="entry name" value="dTDP_dehydrorham_reduct"/>
</dbReference>
<dbReference type="CDD" id="cd05254">
    <property type="entry name" value="dTDP_HR_like_SDR_e"/>
    <property type="match status" value="1"/>
</dbReference>
<protein>
    <recommendedName>
        <fullName evidence="4 6">dTDP-4-dehydrorhamnose reductase</fullName>
        <ecNumber evidence="3 6">1.1.1.133</ecNumber>
    </recommendedName>
</protein>
<dbReference type="OrthoDB" id="9803892at2"/>
<gene>
    <name evidence="8" type="primary">rfbD</name>
    <name evidence="8" type="ORF">D1610_14815</name>
</gene>
<comment type="cofactor">
    <cofactor evidence="6">
        <name>Mg(2+)</name>
        <dbReference type="ChEBI" id="CHEBI:18420"/>
    </cofactor>
    <text evidence="6">Binds 1 Mg(2+) ion per monomer.</text>
</comment>
<dbReference type="EMBL" id="QWLV01000008">
    <property type="protein sequence ID" value="RHW16661.1"/>
    <property type="molecule type" value="Genomic_DNA"/>
</dbReference>
<dbReference type="SUPFAM" id="SSF51735">
    <property type="entry name" value="NAD(P)-binding Rossmann-fold domains"/>
    <property type="match status" value="1"/>
</dbReference>
<dbReference type="InterPro" id="IPR029903">
    <property type="entry name" value="RmlD-like-bd"/>
</dbReference>
<comment type="function">
    <text evidence="6">Catalyzes the reduction of dTDP-6-deoxy-L-lyxo-4-hexulose to yield dTDP-L-rhamnose.</text>
</comment>
<evidence type="ECO:0000256" key="5">
    <source>
        <dbReference type="ARBA" id="ARBA00048200"/>
    </source>
</evidence>
<evidence type="ECO:0000256" key="3">
    <source>
        <dbReference type="ARBA" id="ARBA00012929"/>
    </source>
</evidence>
<organism evidence="8 9">
    <name type="scientific">Sphingomonas gilva</name>
    <dbReference type="NCBI Taxonomy" id="2305907"/>
    <lineage>
        <taxon>Bacteria</taxon>
        <taxon>Pseudomonadati</taxon>
        <taxon>Pseudomonadota</taxon>
        <taxon>Alphaproteobacteria</taxon>
        <taxon>Sphingomonadales</taxon>
        <taxon>Sphingomonadaceae</taxon>
        <taxon>Sphingomonas</taxon>
    </lineage>
</organism>
<proteinExistence type="inferred from homology"/>
<evidence type="ECO:0000313" key="9">
    <source>
        <dbReference type="Proteomes" id="UP000266693"/>
    </source>
</evidence>
<keyword evidence="9" id="KW-1185">Reference proteome</keyword>
<dbReference type="EC" id="1.1.1.133" evidence="3 6"/>
<comment type="pathway">
    <text evidence="1 6">Carbohydrate biosynthesis; dTDP-L-rhamnose biosynthesis.</text>
</comment>
<dbReference type="GO" id="GO:0019305">
    <property type="term" value="P:dTDP-rhamnose biosynthetic process"/>
    <property type="evidence" value="ECO:0007669"/>
    <property type="project" value="UniProtKB-UniPathway"/>
</dbReference>
<feature type="domain" description="RmlD-like substrate binding" evidence="7">
    <location>
        <begin position="1"/>
        <end position="291"/>
    </location>
</feature>
<dbReference type="InterPro" id="IPR036291">
    <property type="entry name" value="NAD(P)-bd_dom_sf"/>
</dbReference>
<evidence type="ECO:0000256" key="6">
    <source>
        <dbReference type="RuleBase" id="RU364082"/>
    </source>
</evidence>
<comment type="catalytic activity">
    <reaction evidence="5 6">
        <text>dTDP-beta-L-rhamnose + NADP(+) = dTDP-4-dehydro-beta-L-rhamnose + NADPH + H(+)</text>
        <dbReference type="Rhea" id="RHEA:21796"/>
        <dbReference type="ChEBI" id="CHEBI:15378"/>
        <dbReference type="ChEBI" id="CHEBI:57510"/>
        <dbReference type="ChEBI" id="CHEBI:57783"/>
        <dbReference type="ChEBI" id="CHEBI:58349"/>
        <dbReference type="ChEBI" id="CHEBI:62830"/>
        <dbReference type="EC" id="1.1.1.133"/>
    </reaction>
</comment>
<evidence type="ECO:0000259" key="7">
    <source>
        <dbReference type="Pfam" id="PF04321"/>
    </source>
</evidence>
<reference evidence="8 9" key="1">
    <citation type="submission" date="2018-08" db="EMBL/GenBank/DDBJ databases">
        <title>The multiple taxonomic identification of Sphingomonas gilva.</title>
        <authorList>
            <person name="Zhu D."/>
            <person name="Zheng S."/>
        </authorList>
    </citation>
    <scope>NUCLEOTIDE SEQUENCE [LARGE SCALE GENOMIC DNA]</scope>
    <source>
        <strain evidence="8 9">ZDH117</strain>
    </source>
</reference>
<dbReference type="PANTHER" id="PTHR10491:SF4">
    <property type="entry name" value="METHIONINE ADENOSYLTRANSFERASE 2 SUBUNIT BETA"/>
    <property type="match status" value="1"/>
</dbReference>
<dbReference type="NCBIfam" id="TIGR01214">
    <property type="entry name" value="rmlD"/>
    <property type="match status" value="1"/>
</dbReference>
<evidence type="ECO:0000256" key="1">
    <source>
        <dbReference type="ARBA" id="ARBA00004781"/>
    </source>
</evidence>
<dbReference type="PANTHER" id="PTHR10491">
    <property type="entry name" value="DTDP-4-DEHYDRORHAMNOSE REDUCTASE"/>
    <property type="match status" value="1"/>
</dbReference>
<evidence type="ECO:0000256" key="4">
    <source>
        <dbReference type="ARBA" id="ARBA00017099"/>
    </source>
</evidence>
<dbReference type="GO" id="GO:0008831">
    <property type="term" value="F:dTDP-4-dehydrorhamnose reductase activity"/>
    <property type="evidence" value="ECO:0007669"/>
    <property type="project" value="UniProtKB-EC"/>
</dbReference>
<dbReference type="Gene3D" id="3.40.50.720">
    <property type="entry name" value="NAD(P)-binding Rossmann-like Domain"/>
    <property type="match status" value="1"/>
</dbReference>
<dbReference type="Gene3D" id="3.90.25.10">
    <property type="entry name" value="UDP-galactose 4-epimerase, domain 1"/>
    <property type="match status" value="1"/>
</dbReference>
<dbReference type="AlphaFoldDB" id="A0A396RST9"/>
<dbReference type="UniPathway" id="UPA00124"/>
<dbReference type="Proteomes" id="UP000266693">
    <property type="component" value="Unassembled WGS sequence"/>
</dbReference>